<dbReference type="Pfam" id="PF01266">
    <property type="entry name" value="DAO"/>
    <property type="match status" value="1"/>
</dbReference>
<dbReference type="GO" id="GO:0016491">
    <property type="term" value="F:oxidoreductase activity"/>
    <property type="evidence" value="ECO:0007669"/>
    <property type="project" value="UniProtKB-KW"/>
</dbReference>
<keyword evidence="4" id="KW-1185">Reference proteome</keyword>
<dbReference type="RefSeq" id="WP_073049858.1">
    <property type="nucleotide sequence ID" value="NZ_FQZL01000019.1"/>
</dbReference>
<reference evidence="3 4" key="1">
    <citation type="submission" date="2016-11" db="EMBL/GenBank/DDBJ databases">
        <authorList>
            <person name="Jaros S."/>
            <person name="Januszkiewicz K."/>
            <person name="Wedrychowicz H."/>
        </authorList>
    </citation>
    <scope>NUCLEOTIDE SEQUENCE [LARGE SCALE GENOMIC DNA]</scope>
    <source>
        <strain evidence="3 4">DSM 17477</strain>
    </source>
</reference>
<evidence type="ECO:0000313" key="4">
    <source>
        <dbReference type="Proteomes" id="UP000184052"/>
    </source>
</evidence>
<dbReference type="InterPro" id="IPR006076">
    <property type="entry name" value="FAD-dep_OxRdtase"/>
</dbReference>
<dbReference type="PANTHER" id="PTHR13847">
    <property type="entry name" value="SARCOSINE DEHYDROGENASE-RELATED"/>
    <property type="match status" value="1"/>
</dbReference>
<keyword evidence="1" id="KW-0560">Oxidoreductase</keyword>
<dbReference type="EMBL" id="FQZL01000019">
    <property type="protein sequence ID" value="SHJ38940.1"/>
    <property type="molecule type" value="Genomic_DNA"/>
</dbReference>
<organism evidence="3 4">
    <name type="scientific">Dethiosulfatibacter aminovorans DSM 17477</name>
    <dbReference type="NCBI Taxonomy" id="1121476"/>
    <lineage>
        <taxon>Bacteria</taxon>
        <taxon>Bacillati</taxon>
        <taxon>Bacillota</taxon>
        <taxon>Tissierellia</taxon>
        <taxon>Dethiosulfatibacter</taxon>
    </lineage>
</organism>
<dbReference type="SUPFAM" id="SSF54373">
    <property type="entry name" value="FAD-linked reductases, C-terminal domain"/>
    <property type="match status" value="1"/>
</dbReference>
<evidence type="ECO:0000259" key="2">
    <source>
        <dbReference type="Pfam" id="PF01266"/>
    </source>
</evidence>
<feature type="domain" description="FAD dependent oxidoreductase" evidence="2">
    <location>
        <begin position="5"/>
        <end position="368"/>
    </location>
</feature>
<dbReference type="Gene3D" id="3.50.50.60">
    <property type="entry name" value="FAD/NAD(P)-binding domain"/>
    <property type="match status" value="1"/>
</dbReference>
<accession>A0A1M6IWX6</accession>
<dbReference type="Gene3D" id="3.30.9.10">
    <property type="entry name" value="D-Amino Acid Oxidase, subunit A, domain 2"/>
    <property type="match status" value="1"/>
</dbReference>
<dbReference type="STRING" id="1121476.SAMN02745751_02437"/>
<dbReference type="GO" id="GO:0005737">
    <property type="term" value="C:cytoplasm"/>
    <property type="evidence" value="ECO:0007669"/>
    <property type="project" value="TreeGrafter"/>
</dbReference>
<dbReference type="PROSITE" id="PS51257">
    <property type="entry name" value="PROKAR_LIPOPROTEIN"/>
    <property type="match status" value="1"/>
</dbReference>
<dbReference type="PANTHER" id="PTHR13847:SF287">
    <property type="entry name" value="FAD-DEPENDENT OXIDOREDUCTASE DOMAIN-CONTAINING PROTEIN 1"/>
    <property type="match status" value="1"/>
</dbReference>
<evidence type="ECO:0000313" key="3">
    <source>
        <dbReference type="EMBL" id="SHJ38940.1"/>
    </source>
</evidence>
<protein>
    <submittedName>
        <fullName evidence="3">Sarcosine oxidase subunit beta</fullName>
    </submittedName>
</protein>
<gene>
    <name evidence="3" type="ORF">SAMN02745751_02437</name>
</gene>
<dbReference type="SUPFAM" id="SSF51905">
    <property type="entry name" value="FAD/NAD(P)-binding domain"/>
    <property type="match status" value="1"/>
</dbReference>
<dbReference type="Proteomes" id="UP000184052">
    <property type="component" value="Unassembled WGS sequence"/>
</dbReference>
<proteinExistence type="predicted"/>
<evidence type="ECO:0000256" key="1">
    <source>
        <dbReference type="ARBA" id="ARBA00023002"/>
    </source>
</evidence>
<sequence>MKNYDVAVIGGGIIGCSTAYYLSKAGKKVLILEKNGIGSGTSSACDGFIYLQTKKAGIHLKLAMESAKIYECLSDELGYEVHYKRTGGLILIENEELLEIMEHVVEEQKKIGIDIDIISGNLAREIEPALSENIMAASYSSWDGHVNPIDATLAYARAAEDNGTEIWCNTPVEDLIINEGRVEGVITSKGAVKAEYIVNACGVWAPEVGKMAGMDIPIKPRRGHTLVTEALAPMLNKVLLDARYIAIKHHPEMAKNTEDRSLQLGIGLSIEQTESGNLLIGNNREFAGFDTDTTFEVTKEIAKYCSRFVPFLKDVNIIRTFTGLRPYTPDGMPILGKVDGLEGMIMAAGHEGDGIALAPMTGVLMAELIAEGKTSMDIDMFNYSRFADRLVFEGGVK</sequence>
<name>A0A1M6IWX6_9FIRM</name>
<dbReference type="AlphaFoldDB" id="A0A1M6IWX6"/>
<dbReference type="InterPro" id="IPR036188">
    <property type="entry name" value="FAD/NAD-bd_sf"/>
</dbReference>